<evidence type="ECO:0000256" key="1">
    <source>
        <dbReference type="SAM" id="Phobius"/>
    </source>
</evidence>
<feature type="transmembrane region" description="Helical" evidence="1">
    <location>
        <begin position="104"/>
        <end position="122"/>
    </location>
</feature>
<feature type="transmembrane region" description="Helical" evidence="1">
    <location>
        <begin position="75"/>
        <end position="92"/>
    </location>
</feature>
<keyword evidence="1" id="KW-0472">Membrane</keyword>
<dbReference type="OrthoDB" id="797384at2"/>
<dbReference type="EMBL" id="FNAI01000004">
    <property type="protein sequence ID" value="SDE17220.1"/>
    <property type="molecule type" value="Genomic_DNA"/>
</dbReference>
<keyword evidence="1" id="KW-0812">Transmembrane</keyword>
<feature type="transmembrane region" description="Helical" evidence="1">
    <location>
        <begin position="21"/>
        <end position="42"/>
    </location>
</feature>
<feature type="transmembrane region" description="Helical" evidence="1">
    <location>
        <begin position="48"/>
        <end position="68"/>
    </location>
</feature>
<gene>
    <name evidence="2" type="ORF">SAMN05216464_104217</name>
</gene>
<name>A0A1G7ARA1_9SPHI</name>
<keyword evidence="3" id="KW-1185">Reference proteome</keyword>
<accession>A0A1G7ARA1</accession>
<proteinExistence type="predicted"/>
<keyword evidence="1" id="KW-1133">Transmembrane helix</keyword>
<evidence type="ECO:0000313" key="2">
    <source>
        <dbReference type="EMBL" id="SDE17220.1"/>
    </source>
</evidence>
<evidence type="ECO:0000313" key="3">
    <source>
        <dbReference type="Proteomes" id="UP000199072"/>
    </source>
</evidence>
<sequence length="177" mass="20532">MRKVKIKKPFIYYEDLKPWEFTVAVIYALATLGVIVTCYLGSGDTKQITIIMYGGLPQMFLYFFMYVSLRNFRSYLIWFGFGIGHLILYFIYKGDLELQMYRGNPSAGLVNTIPLLLLFQLLRYASRKIQRREFVAPAKGGGPDLIENKKVTFIDFAICMIYIGSWLGLTMCAVYFW</sequence>
<feature type="transmembrane region" description="Helical" evidence="1">
    <location>
        <begin position="153"/>
        <end position="176"/>
    </location>
</feature>
<dbReference type="AlphaFoldDB" id="A0A1G7ARA1"/>
<organism evidence="2 3">
    <name type="scientific">Mucilaginibacter pineti</name>
    <dbReference type="NCBI Taxonomy" id="1391627"/>
    <lineage>
        <taxon>Bacteria</taxon>
        <taxon>Pseudomonadati</taxon>
        <taxon>Bacteroidota</taxon>
        <taxon>Sphingobacteriia</taxon>
        <taxon>Sphingobacteriales</taxon>
        <taxon>Sphingobacteriaceae</taxon>
        <taxon>Mucilaginibacter</taxon>
    </lineage>
</organism>
<dbReference type="Proteomes" id="UP000199072">
    <property type="component" value="Unassembled WGS sequence"/>
</dbReference>
<dbReference type="RefSeq" id="WP_091149331.1">
    <property type="nucleotide sequence ID" value="NZ_FNAI01000004.1"/>
</dbReference>
<protein>
    <submittedName>
        <fullName evidence="2">Uncharacterized protein</fullName>
    </submittedName>
</protein>
<reference evidence="2 3" key="1">
    <citation type="submission" date="2016-10" db="EMBL/GenBank/DDBJ databases">
        <authorList>
            <person name="de Groot N.N."/>
        </authorList>
    </citation>
    <scope>NUCLEOTIDE SEQUENCE [LARGE SCALE GENOMIC DNA]</scope>
    <source>
        <strain evidence="2 3">47C3B</strain>
    </source>
</reference>